<protein>
    <submittedName>
        <fullName evidence="2">Phosphoglucosamine mutase (EC)</fullName>
        <ecNumber evidence="2">5.4.2.10</ecNumber>
    </submittedName>
</protein>
<name>A0A6S6SFJ0_9BACT</name>
<dbReference type="EMBL" id="CACVAR010000162">
    <property type="protein sequence ID" value="CAA6807184.1"/>
    <property type="molecule type" value="Genomic_DNA"/>
</dbReference>
<dbReference type="Gene3D" id="3.30.310.50">
    <property type="entry name" value="Alpha-D-phosphohexomutase, C-terminal domain"/>
    <property type="match status" value="1"/>
</dbReference>
<feature type="non-terminal residue" evidence="2">
    <location>
        <position position="1"/>
    </location>
</feature>
<dbReference type="InterPro" id="IPR036900">
    <property type="entry name" value="A-D-PHexomutase_C_sf"/>
</dbReference>
<dbReference type="Pfam" id="PF00408">
    <property type="entry name" value="PGM_PMM_IV"/>
    <property type="match status" value="1"/>
</dbReference>
<sequence length="75" mass="8723">YPQELVNIKISHKIPIEEIIGVQELFTEIEAAGMRHLVRYSGTENLMRILLEGKDHGKLHKMMDKTVNFFKKALM</sequence>
<reference evidence="2" key="1">
    <citation type="submission" date="2020-01" db="EMBL/GenBank/DDBJ databases">
        <authorList>
            <person name="Meier V. D."/>
            <person name="Meier V D."/>
        </authorList>
    </citation>
    <scope>NUCLEOTIDE SEQUENCE</scope>
    <source>
        <strain evidence="2">HLG_WM_MAG_03</strain>
    </source>
</reference>
<dbReference type="EC" id="5.4.2.10" evidence="2"/>
<evidence type="ECO:0000259" key="1">
    <source>
        <dbReference type="Pfam" id="PF00408"/>
    </source>
</evidence>
<dbReference type="SUPFAM" id="SSF55957">
    <property type="entry name" value="Phosphoglucomutase, C-terminal domain"/>
    <property type="match status" value="1"/>
</dbReference>
<gene>
    <name evidence="2" type="ORF">HELGO_WM94911</name>
</gene>
<evidence type="ECO:0000313" key="2">
    <source>
        <dbReference type="EMBL" id="CAA6807184.1"/>
    </source>
</evidence>
<organism evidence="2">
    <name type="scientific">uncultured Sulfurovum sp</name>
    <dbReference type="NCBI Taxonomy" id="269237"/>
    <lineage>
        <taxon>Bacteria</taxon>
        <taxon>Pseudomonadati</taxon>
        <taxon>Campylobacterota</taxon>
        <taxon>Epsilonproteobacteria</taxon>
        <taxon>Campylobacterales</taxon>
        <taxon>Sulfurovaceae</taxon>
        <taxon>Sulfurovum</taxon>
        <taxon>environmental samples</taxon>
    </lineage>
</organism>
<dbReference type="InterPro" id="IPR005843">
    <property type="entry name" value="A-D-PHexomutase_C"/>
</dbReference>
<keyword evidence="2" id="KW-0413">Isomerase</keyword>
<proteinExistence type="predicted"/>
<feature type="domain" description="Alpha-D-phosphohexomutase C-terminal" evidence="1">
    <location>
        <begin position="6"/>
        <end position="67"/>
    </location>
</feature>
<dbReference type="GO" id="GO:0008966">
    <property type="term" value="F:phosphoglucosamine mutase activity"/>
    <property type="evidence" value="ECO:0007669"/>
    <property type="project" value="UniProtKB-EC"/>
</dbReference>
<accession>A0A6S6SFJ0</accession>
<dbReference type="AlphaFoldDB" id="A0A6S6SFJ0"/>